<feature type="domain" description="Rad4 beta-hairpin" evidence="8">
    <location>
        <begin position="809"/>
        <end position="886"/>
    </location>
</feature>
<dbReference type="EMBL" id="JARQWQ010000061">
    <property type="protein sequence ID" value="KAK2555670.1"/>
    <property type="molecule type" value="Genomic_DNA"/>
</dbReference>
<dbReference type="InterPro" id="IPR018325">
    <property type="entry name" value="Rad4/PNGase_transGLS-fold"/>
</dbReference>
<dbReference type="SMART" id="SM01030">
    <property type="entry name" value="BHD_1"/>
    <property type="match status" value="1"/>
</dbReference>
<feature type="compositionally biased region" description="Basic residues" evidence="6">
    <location>
        <begin position="389"/>
        <end position="399"/>
    </location>
</feature>
<feature type="compositionally biased region" description="Basic and acidic residues" evidence="6">
    <location>
        <begin position="473"/>
        <end position="498"/>
    </location>
</feature>
<dbReference type="GO" id="GO:0005737">
    <property type="term" value="C:cytoplasm"/>
    <property type="evidence" value="ECO:0007669"/>
    <property type="project" value="TreeGrafter"/>
</dbReference>
<keyword evidence="5" id="KW-0539">Nucleus</keyword>
<protein>
    <submittedName>
        <fullName evidence="10">DNA repair protein complementing XP-C cells-like protein</fullName>
    </submittedName>
</protein>
<dbReference type="GO" id="GO:0006298">
    <property type="term" value="P:mismatch repair"/>
    <property type="evidence" value="ECO:0007669"/>
    <property type="project" value="TreeGrafter"/>
</dbReference>
<organism evidence="10 11">
    <name type="scientific">Acropora cervicornis</name>
    <name type="common">Staghorn coral</name>
    <dbReference type="NCBI Taxonomy" id="6130"/>
    <lineage>
        <taxon>Eukaryota</taxon>
        <taxon>Metazoa</taxon>
        <taxon>Cnidaria</taxon>
        <taxon>Anthozoa</taxon>
        <taxon>Hexacorallia</taxon>
        <taxon>Scleractinia</taxon>
        <taxon>Astrocoeniina</taxon>
        <taxon>Acroporidae</taxon>
        <taxon>Acropora</taxon>
    </lineage>
</organism>
<feature type="compositionally biased region" description="Basic and acidic residues" evidence="6">
    <location>
        <begin position="112"/>
        <end position="124"/>
    </location>
</feature>
<dbReference type="SMART" id="SM01031">
    <property type="entry name" value="BHD_2"/>
    <property type="match status" value="1"/>
</dbReference>
<accession>A0AAD9Q7C0</accession>
<dbReference type="Pfam" id="PF10405">
    <property type="entry name" value="BHD_3"/>
    <property type="match status" value="1"/>
</dbReference>
<dbReference type="GO" id="GO:0003697">
    <property type="term" value="F:single-stranded DNA binding"/>
    <property type="evidence" value="ECO:0007669"/>
    <property type="project" value="TreeGrafter"/>
</dbReference>
<evidence type="ECO:0000256" key="5">
    <source>
        <dbReference type="ARBA" id="ARBA00023242"/>
    </source>
</evidence>
<dbReference type="InterPro" id="IPR018327">
    <property type="entry name" value="BHD_2"/>
</dbReference>
<evidence type="ECO:0000313" key="10">
    <source>
        <dbReference type="EMBL" id="KAK2555670.1"/>
    </source>
</evidence>
<dbReference type="GO" id="GO:0071942">
    <property type="term" value="C:XPC complex"/>
    <property type="evidence" value="ECO:0007669"/>
    <property type="project" value="TreeGrafter"/>
</dbReference>
<feature type="compositionally biased region" description="Basic and acidic residues" evidence="6">
    <location>
        <begin position="162"/>
        <end position="178"/>
    </location>
</feature>
<feature type="compositionally biased region" description="Basic residues" evidence="6">
    <location>
        <begin position="520"/>
        <end position="535"/>
    </location>
</feature>
<dbReference type="PANTHER" id="PTHR12135">
    <property type="entry name" value="DNA REPAIR PROTEIN XP-C / RAD4"/>
    <property type="match status" value="1"/>
</dbReference>
<feature type="compositionally biased region" description="Basic and acidic residues" evidence="6">
    <location>
        <begin position="143"/>
        <end position="152"/>
    </location>
</feature>
<dbReference type="InterPro" id="IPR018326">
    <property type="entry name" value="Rad4_beta-hairpin_dom1"/>
</dbReference>
<evidence type="ECO:0000313" key="11">
    <source>
        <dbReference type="Proteomes" id="UP001249851"/>
    </source>
</evidence>
<evidence type="ECO:0000256" key="4">
    <source>
        <dbReference type="ARBA" id="ARBA00023204"/>
    </source>
</evidence>
<comment type="similarity">
    <text evidence="2">Belongs to the XPC family.</text>
</comment>
<feature type="region of interest" description="Disordered" evidence="6">
    <location>
        <begin position="457"/>
        <end position="602"/>
    </location>
</feature>
<evidence type="ECO:0000259" key="9">
    <source>
        <dbReference type="SMART" id="SM01032"/>
    </source>
</evidence>
<dbReference type="InterPro" id="IPR042488">
    <property type="entry name" value="Rad4_BHD3_sf"/>
</dbReference>
<feature type="compositionally biased region" description="Low complexity" evidence="6">
    <location>
        <begin position="129"/>
        <end position="142"/>
    </location>
</feature>
<dbReference type="PANTHER" id="PTHR12135:SF0">
    <property type="entry name" value="DNA REPAIR PROTEIN COMPLEMENTING XP-C CELLS"/>
    <property type="match status" value="1"/>
</dbReference>
<dbReference type="InterPro" id="IPR036985">
    <property type="entry name" value="Transglutaminase-like_sf"/>
</dbReference>
<feature type="compositionally biased region" description="Polar residues" evidence="6">
    <location>
        <begin position="17"/>
        <end position="31"/>
    </location>
</feature>
<dbReference type="Gene3D" id="3.90.260.10">
    <property type="entry name" value="Transglutaminase-like"/>
    <property type="match status" value="2"/>
</dbReference>
<feature type="compositionally biased region" description="Low complexity" evidence="6">
    <location>
        <begin position="52"/>
        <end position="63"/>
    </location>
</feature>
<dbReference type="SUPFAM" id="SSF54001">
    <property type="entry name" value="Cysteine proteinases"/>
    <property type="match status" value="1"/>
</dbReference>
<dbReference type="GO" id="GO:0000111">
    <property type="term" value="C:nucleotide-excision repair factor 2 complex"/>
    <property type="evidence" value="ECO:0007669"/>
    <property type="project" value="TreeGrafter"/>
</dbReference>
<feature type="compositionally biased region" description="Low complexity" evidence="6">
    <location>
        <begin position="508"/>
        <end position="518"/>
    </location>
</feature>
<feature type="compositionally biased region" description="Basic and acidic residues" evidence="6">
    <location>
        <begin position="427"/>
        <end position="437"/>
    </location>
</feature>
<dbReference type="Pfam" id="PF10403">
    <property type="entry name" value="BHD_1"/>
    <property type="match status" value="1"/>
</dbReference>
<feature type="domain" description="Rad4 beta-hairpin" evidence="7">
    <location>
        <begin position="768"/>
        <end position="807"/>
    </location>
</feature>
<dbReference type="Gene3D" id="3.30.70.2460">
    <property type="entry name" value="Rad4, beta-hairpin domain BHD3"/>
    <property type="match status" value="1"/>
</dbReference>
<evidence type="ECO:0000259" key="7">
    <source>
        <dbReference type="SMART" id="SM01030"/>
    </source>
</evidence>
<dbReference type="FunFam" id="3.30.70.2460:FF:000001">
    <property type="entry name" value="DNA repair protein Rad4 family"/>
    <property type="match status" value="1"/>
</dbReference>
<dbReference type="Proteomes" id="UP001249851">
    <property type="component" value="Unassembled WGS sequence"/>
</dbReference>
<proteinExistence type="inferred from homology"/>
<reference evidence="10" key="2">
    <citation type="journal article" date="2023" name="Science">
        <title>Genomic signatures of disease resistance in endangered staghorn corals.</title>
        <authorList>
            <person name="Vollmer S.V."/>
            <person name="Selwyn J.D."/>
            <person name="Despard B.A."/>
            <person name="Roesel C.L."/>
        </authorList>
    </citation>
    <scope>NUCLEOTIDE SEQUENCE</scope>
    <source>
        <strain evidence="10">K2</strain>
    </source>
</reference>
<dbReference type="Pfam" id="PF03835">
    <property type="entry name" value="Rad4"/>
    <property type="match status" value="1"/>
</dbReference>
<feature type="compositionally biased region" description="Polar residues" evidence="6">
    <location>
        <begin position="593"/>
        <end position="602"/>
    </location>
</feature>
<evidence type="ECO:0000259" key="8">
    <source>
        <dbReference type="SMART" id="SM01031"/>
    </source>
</evidence>
<dbReference type="GO" id="GO:0003684">
    <property type="term" value="F:damaged DNA binding"/>
    <property type="evidence" value="ECO:0007669"/>
    <property type="project" value="InterPro"/>
</dbReference>
<feature type="compositionally biased region" description="Acidic residues" evidence="6">
    <location>
        <begin position="228"/>
        <end position="238"/>
    </location>
</feature>
<dbReference type="InterPro" id="IPR038765">
    <property type="entry name" value="Papain-like_cys_pep_sf"/>
</dbReference>
<feature type="domain" description="Rad4 beta-hairpin" evidence="9">
    <location>
        <begin position="893"/>
        <end position="967"/>
    </location>
</feature>
<gene>
    <name evidence="10" type="ORF">P5673_022697</name>
</gene>
<dbReference type="InterPro" id="IPR004583">
    <property type="entry name" value="DNA_repair_Rad4"/>
</dbReference>
<dbReference type="Pfam" id="PF10404">
    <property type="entry name" value="BHD_2"/>
    <property type="match status" value="1"/>
</dbReference>
<evidence type="ECO:0000256" key="6">
    <source>
        <dbReference type="SAM" id="MobiDB-lite"/>
    </source>
</evidence>
<keyword evidence="3" id="KW-0227">DNA damage</keyword>
<dbReference type="InterPro" id="IPR018328">
    <property type="entry name" value="Rad4_beta-hairpin_dom3"/>
</dbReference>
<feature type="region of interest" description="Disordered" evidence="6">
    <location>
        <begin position="384"/>
        <end position="437"/>
    </location>
</feature>
<evidence type="ECO:0000256" key="2">
    <source>
        <dbReference type="ARBA" id="ARBA00009525"/>
    </source>
</evidence>
<comment type="caution">
    <text evidence="10">The sequence shown here is derived from an EMBL/GenBank/DDBJ whole genome shotgun (WGS) entry which is preliminary data.</text>
</comment>
<dbReference type="SMART" id="SM01032">
    <property type="entry name" value="BHD_3"/>
    <property type="match status" value="1"/>
</dbReference>
<sequence length="1084" mass="122045">MAKERVESTTDEPGNISIVTRSRLSTKSNGSMKRKSRSLSKLDVSEAMQHGLKSTLKSTSISSKRSKGNFEDTKKEASERPSRNSKKRNLSVNESTSVPIKKKAKVDSSQARNEKSKLATEAKNRGSRSLQKITKKQSSSTESKQKKADTDVLTKSVVKQQMIKEEVKQENSIEDKNKSPFKYSNEKLPQNLVVSPRKEKNVKKRLDLDSAQGTAQPCAIKQEVESTLSEDSDSDNEGVAWEDVDEAHVADHLLETLDKSDSSAANSYPHQSPSKKNVEISITMPGSKKKKKGWDQEEIMKCVKRAVNRFKKETIVNVHKVHLLTLVAHGIFRNGICNDQLLQGEKKIAVVGNLSEILVALLRGLGLLVRLVYSLQPISIKGDVESKASKKTQKQKTPKACKENERKCERISKTPTSSKKANINRNDNTKSEIIGEGKREALANSTVKVGVKGKSESKALCATPGRTSGESSTEQRQDEKQSGKKLRESMKSQREEKCSRKRNNFCAKDSVGSSSDSSVVKKREKGKRPLRKRKKIDYSLCDDENEKVEKDEQWNGLSSSSESEECEETSQGKDSEKKRSKASLVRKEKMTESDSATPTGSNTISFVELLDDDSDFEVSSKPLRRKPLSARIGGGKKSKSLKIISSDESSDSIQCMGDLRSEKDSNWWAEVYLTAEKKWICVHLGSSSVEQPELCEKQATQPLTYVISFDNKNAIKDVTNRYASSWMSKTRKLRIDDDWWEETLRPFKSRNKKMNELEDSQLEAALGLGLGYVLKRHLLKFEAIYPETAAILGYCRGEAIYSRDCVHLLHTREKWLNEALVVKQGEKAYKVVKGRPKRVSQVSCPIVKLDCFIEVRSTSVNQPIHERDSVTIDLFGRWQTERYKPPPAKDGKVPRNEYGNVELFLPCMLPPGTKHIQINGIQRVAKKLGIDCAQAVVGFDFHCGFSHPVTDGVVVCQEFEQVLLDAWREEEELAERRKAEKREKRMLANWKLLTRSLLIRERLKKRYDTKTEDYNVAETSNISDDEKVTDTSVAWPLNRQEGKSSIASDGHCHVFPESGHKQDCVTGEWTKSCSCGLTLPFERM</sequence>
<name>A0AAD9Q7C0_ACRCE</name>
<feature type="region of interest" description="Disordered" evidence="6">
    <location>
        <begin position="209"/>
        <end position="238"/>
    </location>
</feature>
<evidence type="ECO:0000256" key="3">
    <source>
        <dbReference type="ARBA" id="ARBA00022763"/>
    </source>
</evidence>
<dbReference type="AlphaFoldDB" id="A0AAD9Q7C0"/>
<feature type="region of interest" description="Disordered" evidence="6">
    <location>
        <begin position="1"/>
        <end position="188"/>
    </location>
</feature>
<evidence type="ECO:0000256" key="1">
    <source>
        <dbReference type="ARBA" id="ARBA00004123"/>
    </source>
</evidence>
<comment type="subcellular location">
    <subcellularLocation>
        <location evidence="1">Nucleus</location>
    </subcellularLocation>
</comment>
<feature type="compositionally biased region" description="Basic and acidic residues" evidence="6">
    <location>
        <begin position="68"/>
        <end position="82"/>
    </location>
</feature>
<keyword evidence="4" id="KW-0234">DNA repair</keyword>
<dbReference type="GO" id="GO:0006289">
    <property type="term" value="P:nucleotide-excision repair"/>
    <property type="evidence" value="ECO:0007669"/>
    <property type="project" value="InterPro"/>
</dbReference>
<reference evidence="10" key="1">
    <citation type="journal article" date="2023" name="G3 (Bethesda)">
        <title>Whole genome assembly and annotation of the endangered Caribbean coral Acropora cervicornis.</title>
        <authorList>
            <person name="Selwyn J.D."/>
            <person name="Vollmer S.V."/>
        </authorList>
    </citation>
    <scope>NUCLEOTIDE SEQUENCE</scope>
    <source>
        <strain evidence="10">K2</strain>
    </source>
</reference>
<keyword evidence="11" id="KW-1185">Reference proteome</keyword>
<feature type="compositionally biased region" description="Basic and acidic residues" evidence="6">
    <location>
        <begin position="400"/>
        <end position="412"/>
    </location>
</feature>
<feature type="compositionally biased region" description="Polar residues" evidence="6">
    <location>
        <begin position="413"/>
        <end position="426"/>
    </location>
</feature>